<dbReference type="AlphaFoldDB" id="A0A835QV57"/>
<proteinExistence type="predicted"/>
<name>A0A835QV57_VANPL</name>
<reference evidence="1 2" key="1">
    <citation type="journal article" date="2020" name="Nat. Food">
        <title>A phased Vanilla planifolia genome enables genetic improvement of flavour and production.</title>
        <authorList>
            <person name="Hasing T."/>
            <person name="Tang H."/>
            <person name="Brym M."/>
            <person name="Khazi F."/>
            <person name="Huang T."/>
            <person name="Chambers A.H."/>
        </authorList>
    </citation>
    <scope>NUCLEOTIDE SEQUENCE [LARGE SCALE GENOMIC DNA]</scope>
    <source>
        <tissue evidence="1">Leaf</tissue>
    </source>
</reference>
<organism evidence="1 2">
    <name type="scientific">Vanilla planifolia</name>
    <name type="common">Vanilla</name>
    <dbReference type="NCBI Taxonomy" id="51239"/>
    <lineage>
        <taxon>Eukaryota</taxon>
        <taxon>Viridiplantae</taxon>
        <taxon>Streptophyta</taxon>
        <taxon>Embryophyta</taxon>
        <taxon>Tracheophyta</taxon>
        <taxon>Spermatophyta</taxon>
        <taxon>Magnoliopsida</taxon>
        <taxon>Liliopsida</taxon>
        <taxon>Asparagales</taxon>
        <taxon>Orchidaceae</taxon>
        <taxon>Vanilloideae</taxon>
        <taxon>Vanilleae</taxon>
        <taxon>Vanilla</taxon>
    </lineage>
</organism>
<dbReference type="EMBL" id="JADCNL010000006">
    <property type="protein sequence ID" value="KAG0476729.1"/>
    <property type="molecule type" value="Genomic_DNA"/>
</dbReference>
<comment type="caution">
    <text evidence="1">The sequence shown here is derived from an EMBL/GenBank/DDBJ whole genome shotgun (WGS) entry which is preliminary data.</text>
</comment>
<keyword evidence="2" id="KW-1185">Reference proteome</keyword>
<sequence length="91" mass="10577">MQRVHRDIDAILNEIIEEHQAKGFKETVRAKTSSMNRHLIRYSGMGDDRARPETHVMQKAQAEVRKALKGKTKVEEKEFNKLISTTSSQRR</sequence>
<evidence type="ECO:0000313" key="2">
    <source>
        <dbReference type="Proteomes" id="UP000636800"/>
    </source>
</evidence>
<dbReference type="Proteomes" id="UP000636800">
    <property type="component" value="Chromosome 6"/>
</dbReference>
<accession>A0A835QV57</accession>
<evidence type="ECO:0000313" key="1">
    <source>
        <dbReference type="EMBL" id="KAG0476729.1"/>
    </source>
</evidence>
<protein>
    <submittedName>
        <fullName evidence="1">Uncharacterized protein</fullName>
    </submittedName>
</protein>
<gene>
    <name evidence="1" type="ORF">HPP92_013570</name>
</gene>